<gene>
    <name evidence="12" type="ORF">EQG68_13395</name>
</gene>
<keyword evidence="5" id="KW-0325">Glycoprotein</keyword>
<evidence type="ECO:0000256" key="4">
    <source>
        <dbReference type="ARBA" id="ARBA00023136"/>
    </source>
</evidence>
<evidence type="ECO:0000256" key="5">
    <source>
        <dbReference type="ARBA" id="ARBA00023180"/>
    </source>
</evidence>
<comment type="function">
    <text evidence="9">Glucanases play a role in cell expansion during growth, in cell-cell fusion during mating, and in spore release during sporulation. This enzyme may be involved in beta-glucan degradation. Active on laminarin and lichenan.</text>
</comment>
<keyword evidence="8" id="KW-0624">Polysaccharide degradation</keyword>
<sequence>MKKLIYIIFLMVLSCNQKDNKNIVSKEINAQMILGNTNYQAICYGGYRTNSREVQPTIAEIKEDLKLLSAINIKVLRTYNVHYEEVSNLLKAITELKKEDNKFEMFVMLGAWIDCKNAWTNLPPIHHEESDRNAFEIAEAVRLTNQFPDIVKIIAVGNEAMVKWATSYYVTPNIILKWVNHLQHLKTENKLPKDILITSSDNFASWGGGGKEYHVEELNQLIKAVDYISMHTYPMHDTHYNPVFWGIKESEKTLTDKEKIDAAMLRSRDYAIGQYNSVVAYMKSIGVNKPVHIGETGWATQSNEHYGNDGAKATDEYKSAQFYNLMREWSNKEKVSCFYFEAFDENWKDAANPQGSENHFGLINLQNQAKYALWKEVEKGTFKKLTRNGKPITKTYNGDEKALWLDVKTPSSILKN</sequence>
<dbReference type="OrthoDB" id="9806824at2"/>
<evidence type="ECO:0000313" key="12">
    <source>
        <dbReference type="EMBL" id="RXR29120.1"/>
    </source>
</evidence>
<keyword evidence="2" id="KW-1003">Cell membrane</keyword>
<comment type="caution">
    <text evidence="12">The sequence shown here is derived from an EMBL/GenBank/DDBJ whole genome shotgun (WGS) entry which is preliminary data.</text>
</comment>
<comment type="subcellular location">
    <subcellularLocation>
        <location evidence="1">Cell membrane</location>
    </subcellularLocation>
</comment>
<dbReference type="EMBL" id="SBKQ01000015">
    <property type="protein sequence ID" value="RXR29120.1"/>
    <property type="molecule type" value="Genomic_DNA"/>
</dbReference>
<dbReference type="Gene3D" id="3.20.20.80">
    <property type="entry name" value="Glycosidases"/>
    <property type="match status" value="1"/>
</dbReference>
<keyword evidence="3 12" id="KW-0378">Hydrolase</keyword>
<keyword evidence="13" id="KW-1185">Reference proteome</keyword>
<dbReference type="InterPro" id="IPR017853">
    <property type="entry name" value="GH"/>
</dbReference>
<dbReference type="GO" id="GO:0005886">
    <property type="term" value="C:plasma membrane"/>
    <property type="evidence" value="ECO:0007669"/>
    <property type="project" value="UniProtKB-SubCell"/>
</dbReference>
<organism evidence="12 13">
    <name type="scientific">Flavobacterium piscinae</name>
    <dbReference type="NCBI Taxonomy" id="2506424"/>
    <lineage>
        <taxon>Bacteria</taxon>
        <taxon>Pseudomonadati</taxon>
        <taxon>Bacteroidota</taxon>
        <taxon>Flavobacteriia</taxon>
        <taxon>Flavobacteriales</taxon>
        <taxon>Flavobacteriaceae</taxon>
        <taxon>Flavobacterium</taxon>
    </lineage>
</organism>
<dbReference type="AlphaFoldDB" id="A0A4Q1KIJ9"/>
<keyword evidence="6" id="KW-0119">Carbohydrate metabolism</keyword>
<evidence type="ECO:0000256" key="3">
    <source>
        <dbReference type="ARBA" id="ARBA00022801"/>
    </source>
</evidence>
<dbReference type="Proteomes" id="UP000289734">
    <property type="component" value="Unassembled WGS sequence"/>
</dbReference>
<reference evidence="13" key="1">
    <citation type="submission" date="2019-01" db="EMBL/GenBank/DDBJ databases">
        <title>Cytophagaceae bacterium strain CAR-16.</title>
        <authorList>
            <person name="Chen W.-M."/>
        </authorList>
    </citation>
    <scope>NUCLEOTIDE SEQUENCE [LARGE SCALE GENOMIC DNA]</scope>
    <source>
        <strain evidence="13">ICH-30</strain>
    </source>
</reference>
<evidence type="ECO:0000313" key="13">
    <source>
        <dbReference type="Proteomes" id="UP000289734"/>
    </source>
</evidence>
<dbReference type="RefSeq" id="WP_129465399.1">
    <property type="nucleotide sequence ID" value="NZ_SBKQ01000015.1"/>
</dbReference>
<proteinExistence type="predicted"/>
<dbReference type="PROSITE" id="PS51257">
    <property type="entry name" value="PROKAR_LIPOPROTEIN"/>
    <property type="match status" value="1"/>
</dbReference>
<accession>A0A4Q1KIJ9</accession>
<evidence type="ECO:0000256" key="11">
    <source>
        <dbReference type="ARBA" id="ARBA00043078"/>
    </source>
</evidence>
<dbReference type="SUPFAM" id="SSF51445">
    <property type="entry name" value="(Trans)glycosidases"/>
    <property type="match status" value="1"/>
</dbReference>
<evidence type="ECO:0000256" key="2">
    <source>
        <dbReference type="ARBA" id="ARBA00022475"/>
    </source>
</evidence>
<evidence type="ECO:0000256" key="1">
    <source>
        <dbReference type="ARBA" id="ARBA00004236"/>
    </source>
</evidence>
<protein>
    <recommendedName>
        <fullName evidence="11">Endo-1,3-beta-glucanase btgC</fullName>
    </recommendedName>
    <alternativeName>
        <fullName evidence="10">Laminarinase btgC</fullName>
    </alternativeName>
</protein>
<dbReference type="GO" id="GO:0016787">
    <property type="term" value="F:hydrolase activity"/>
    <property type="evidence" value="ECO:0007669"/>
    <property type="project" value="UniProtKB-KW"/>
</dbReference>
<keyword evidence="4" id="KW-0472">Membrane</keyword>
<evidence type="ECO:0000256" key="7">
    <source>
        <dbReference type="ARBA" id="ARBA00023316"/>
    </source>
</evidence>
<name>A0A4Q1KIJ9_9FLAO</name>
<dbReference type="PANTHER" id="PTHR16631:SF17">
    <property type="entry name" value="GLUCAN ENDO-1,3-BETA-GLUCOSIDASE BTGC"/>
    <property type="match status" value="1"/>
</dbReference>
<evidence type="ECO:0000256" key="10">
    <source>
        <dbReference type="ARBA" id="ARBA00042373"/>
    </source>
</evidence>
<keyword evidence="7" id="KW-0961">Cell wall biogenesis/degradation</keyword>
<evidence type="ECO:0000256" key="8">
    <source>
        <dbReference type="ARBA" id="ARBA00023326"/>
    </source>
</evidence>
<evidence type="ECO:0000256" key="6">
    <source>
        <dbReference type="ARBA" id="ARBA00023277"/>
    </source>
</evidence>
<dbReference type="InterPro" id="IPR050732">
    <property type="entry name" value="Beta-glucan_modifiers"/>
</dbReference>
<dbReference type="GO" id="GO:0000272">
    <property type="term" value="P:polysaccharide catabolic process"/>
    <property type="evidence" value="ECO:0007669"/>
    <property type="project" value="UniProtKB-KW"/>
</dbReference>
<dbReference type="GO" id="GO:0071555">
    <property type="term" value="P:cell wall organization"/>
    <property type="evidence" value="ECO:0007669"/>
    <property type="project" value="UniProtKB-KW"/>
</dbReference>
<dbReference type="PANTHER" id="PTHR16631">
    <property type="entry name" value="GLUCAN 1,3-BETA-GLUCOSIDASE"/>
    <property type="match status" value="1"/>
</dbReference>
<evidence type="ECO:0000256" key="9">
    <source>
        <dbReference type="ARBA" id="ARBA00037649"/>
    </source>
</evidence>